<dbReference type="PANTHER" id="PTHR10151">
    <property type="entry name" value="ECTONUCLEOTIDE PYROPHOSPHATASE/PHOSPHODIESTERASE"/>
    <property type="match status" value="1"/>
</dbReference>
<dbReference type="Gene3D" id="3.40.720.10">
    <property type="entry name" value="Alkaline Phosphatase, subunit A"/>
    <property type="match status" value="1"/>
</dbReference>
<keyword evidence="3" id="KW-1185">Reference proteome</keyword>
<feature type="domain" description="PA14" evidence="1">
    <location>
        <begin position="407"/>
        <end position="546"/>
    </location>
</feature>
<dbReference type="SUPFAM" id="SSF53649">
    <property type="entry name" value="Alkaline phosphatase-like"/>
    <property type="match status" value="1"/>
</dbReference>
<dbReference type="Gene3D" id="3.90.182.10">
    <property type="entry name" value="Toxin - Anthrax Protective Antigen,domain 1"/>
    <property type="match status" value="1"/>
</dbReference>
<dbReference type="Pfam" id="PF07691">
    <property type="entry name" value="PA14"/>
    <property type="match status" value="1"/>
</dbReference>
<dbReference type="OrthoDB" id="279982at2"/>
<comment type="caution">
    <text evidence="2">The sequence shown here is derived from an EMBL/GenBank/DDBJ whole genome shotgun (WGS) entry which is preliminary data.</text>
</comment>
<protein>
    <recommendedName>
        <fullName evidence="1">PA14 domain-containing protein</fullName>
    </recommendedName>
</protein>
<dbReference type="InterPro" id="IPR002591">
    <property type="entry name" value="Phosphodiest/P_Trfase"/>
</dbReference>
<dbReference type="Pfam" id="PF13290">
    <property type="entry name" value="CHB_HEX_C_1"/>
    <property type="match status" value="1"/>
</dbReference>
<evidence type="ECO:0000259" key="1">
    <source>
        <dbReference type="PROSITE" id="PS51820"/>
    </source>
</evidence>
<dbReference type="GO" id="GO:0016787">
    <property type="term" value="F:hydrolase activity"/>
    <property type="evidence" value="ECO:0007669"/>
    <property type="project" value="UniProtKB-ARBA"/>
</dbReference>
<dbReference type="PROSITE" id="PS51257">
    <property type="entry name" value="PROKAR_LIPOPROTEIN"/>
    <property type="match status" value="1"/>
</dbReference>
<organism evidence="2 3">
    <name type="scientific">Sinomicrobium pectinilyticum</name>
    <dbReference type="NCBI Taxonomy" id="1084421"/>
    <lineage>
        <taxon>Bacteria</taxon>
        <taxon>Pseudomonadati</taxon>
        <taxon>Bacteroidota</taxon>
        <taxon>Flavobacteriia</taxon>
        <taxon>Flavobacteriales</taxon>
        <taxon>Flavobacteriaceae</taxon>
        <taxon>Sinomicrobium</taxon>
    </lineage>
</organism>
<proteinExistence type="predicted"/>
<dbReference type="InterPro" id="IPR059177">
    <property type="entry name" value="GH29D-like_dom"/>
</dbReference>
<evidence type="ECO:0000313" key="2">
    <source>
        <dbReference type="EMBL" id="RNL80735.1"/>
    </source>
</evidence>
<dbReference type="CDD" id="cd00016">
    <property type="entry name" value="ALP_like"/>
    <property type="match status" value="1"/>
</dbReference>
<dbReference type="Proteomes" id="UP000267469">
    <property type="component" value="Unassembled WGS sequence"/>
</dbReference>
<dbReference type="AlphaFoldDB" id="A0A3N0DYQ5"/>
<dbReference type="SMART" id="SM00758">
    <property type="entry name" value="PA14"/>
    <property type="match status" value="1"/>
</dbReference>
<dbReference type="RefSeq" id="WP_123217592.1">
    <property type="nucleotide sequence ID" value="NZ_RJTM01000127.1"/>
</dbReference>
<dbReference type="InterPro" id="IPR037524">
    <property type="entry name" value="PA14/GLEYA"/>
</dbReference>
<dbReference type="PANTHER" id="PTHR10151:SF120">
    <property type="entry name" value="BIS(5'-ADENOSYL)-TRIPHOSPHATASE"/>
    <property type="match status" value="1"/>
</dbReference>
<dbReference type="PROSITE" id="PS51820">
    <property type="entry name" value="PA14"/>
    <property type="match status" value="1"/>
</dbReference>
<name>A0A3N0DYQ5_SINP1</name>
<dbReference type="Pfam" id="PF01663">
    <property type="entry name" value="Phosphodiest"/>
    <property type="match status" value="1"/>
</dbReference>
<dbReference type="SUPFAM" id="SSF56988">
    <property type="entry name" value="Anthrax protective antigen"/>
    <property type="match status" value="1"/>
</dbReference>
<dbReference type="EMBL" id="RJTM01000127">
    <property type="protein sequence ID" value="RNL80735.1"/>
    <property type="molecule type" value="Genomic_DNA"/>
</dbReference>
<sequence>MTTKTIYCIYLITLGILSLGSCGHKSKPEKPKAKHVIVVGFDGLSPDGIKHADTPYLDSLISEGAYTPHARSVLPSSSSPNWATMIMGVGPEVHGITSNDWERDNFVLPPVTQDEDFLFPTIFTMVDRQIENAETGAIYHWEGFGRLFEKKTVDYDVHAGDENRTAELANVYIRENKPDFTFIHFDHIDHAGHHFGHGTPEYYEAVEKGDSLLGVIMRAIKETGMDEETLLIVSADHGGTGKGHGGETLAEMEIPFILWGASVKKGYTITSPVYQYDNAPTVAYALGLEPVQAWIGRPVRSAFTGEGDAAVFKVTERLSPPVIFPEAVLNKRPGKIFSDSALVKLENPNTGGQILFTTDGTMPDANALPYKGPFTVYENTVVKSAVFREGKISSTVSEAYFRRKPESEKPAVHYELFYMDDLKKVPDMTIRQPDAKGECFEITSDEIRDEIKANTAVRFTTRLHVEKPGEYTFYTRSDDGSILRINKDKVVDNDGDHGVQEASGSVTLEPGDHLLEVLWFNGGGSGWLDVYFKTGDKPKQILPPDLLKK</sequence>
<dbReference type="InterPro" id="IPR011658">
    <property type="entry name" value="PA14_dom"/>
</dbReference>
<reference evidence="2 3" key="1">
    <citation type="submission" date="2018-10" db="EMBL/GenBank/DDBJ databases">
        <title>Sinomicrobium pectinilyticum sp. nov., a pectinase-producing bacterium isolated from alkaline and saline soil, and emended description of the genus Sinomicrobium.</title>
        <authorList>
            <person name="Cheng B."/>
            <person name="Li C."/>
            <person name="Lai Q."/>
            <person name="Du M."/>
            <person name="Shao Z."/>
            <person name="Xu P."/>
            <person name="Yang C."/>
        </authorList>
    </citation>
    <scope>NUCLEOTIDE SEQUENCE [LARGE SCALE GENOMIC DNA]</scope>
    <source>
        <strain evidence="2 3">5DNS001</strain>
    </source>
</reference>
<accession>A0A3N0DYQ5</accession>
<evidence type="ECO:0000313" key="3">
    <source>
        <dbReference type="Proteomes" id="UP000267469"/>
    </source>
</evidence>
<dbReference type="InterPro" id="IPR017850">
    <property type="entry name" value="Alkaline_phosphatase_core_sf"/>
</dbReference>
<gene>
    <name evidence="2" type="ORF">ED312_18890</name>
</gene>